<reference evidence="2" key="1">
    <citation type="submission" date="2007-07" db="EMBL/GenBank/DDBJ databases">
        <title>PCAP assembly of the Caenorhabditis remanei genome.</title>
        <authorList>
            <consortium name="The Caenorhabditis remanei Sequencing Consortium"/>
            <person name="Wilson R.K."/>
        </authorList>
    </citation>
    <scope>NUCLEOTIDE SEQUENCE [LARGE SCALE GENOMIC DNA]</scope>
    <source>
        <strain evidence="2">PB4641</strain>
    </source>
</reference>
<evidence type="ECO:0000313" key="3">
    <source>
        <dbReference type="Proteomes" id="UP000008281"/>
    </source>
</evidence>
<protein>
    <recommendedName>
        <fullName evidence="1">Neurotransmitter-gated ion-channel ligand-binding domain-containing protein</fullName>
    </recommendedName>
</protein>
<name>E3NSV9_CAERE</name>
<dbReference type="Pfam" id="PF02931">
    <property type="entry name" value="Neur_chan_LBD"/>
    <property type="match status" value="1"/>
</dbReference>
<sequence length="92" mass="11431">MRNLYEHLFLDYVKEIRPVRNESETLKVEIKFWLKQILKVDERDQIVNIYCWLELYWQDETLTWDPKKFGNLTRIHVPAHKIWKPDVLVYNK</sequence>
<dbReference type="GO" id="GO:0016020">
    <property type="term" value="C:membrane"/>
    <property type="evidence" value="ECO:0007669"/>
    <property type="project" value="InterPro"/>
</dbReference>
<evidence type="ECO:0000259" key="1">
    <source>
        <dbReference type="Pfam" id="PF02931"/>
    </source>
</evidence>
<dbReference type="AlphaFoldDB" id="E3NSV9"/>
<proteinExistence type="predicted"/>
<dbReference type="OrthoDB" id="5975154at2759"/>
<dbReference type="Proteomes" id="UP000008281">
    <property type="component" value="Unassembled WGS sequence"/>
</dbReference>
<dbReference type="eggNOG" id="KOG3645">
    <property type="taxonomic scope" value="Eukaryota"/>
</dbReference>
<dbReference type="PANTHER" id="PTHR18945">
    <property type="entry name" value="NEUROTRANSMITTER GATED ION CHANNEL"/>
    <property type="match status" value="1"/>
</dbReference>
<dbReference type="Gene3D" id="2.70.170.10">
    <property type="entry name" value="Neurotransmitter-gated ion-channel ligand-binding domain"/>
    <property type="match status" value="1"/>
</dbReference>
<dbReference type="InParanoid" id="E3NSV9"/>
<dbReference type="EMBL" id="DS270058">
    <property type="protein sequence ID" value="EFO90992.1"/>
    <property type="molecule type" value="Genomic_DNA"/>
</dbReference>
<accession>E3NSV9</accession>
<gene>
    <name evidence="2" type="ORF">CRE_10760</name>
</gene>
<dbReference type="HOGENOM" id="CLU_018074_7_2_1"/>
<feature type="domain" description="Neurotransmitter-gated ion-channel ligand-binding" evidence="1">
    <location>
        <begin position="3"/>
        <end position="92"/>
    </location>
</feature>
<dbReference type="SUPFAM" id="SSF63712">
    <property type="entry name" value="Nicotinic receptor ligand binding domain-like"/>
    <property type="match status" value="1"/>
</dbReference>
<dbReference type="GO" id="GO:0004888">
    <property type="term" value="F:transmembrane signaling receptor activity"/>
    <property type="evidence" value="ECO:0007669"/>
    <property type="project" value="InterPro"/>
</dbReference>
<dbReference type="STRING" id="31234.E3NSV9"/>
<dbReference type="InterPro" id="IPR006201">
    <property type="entry name" value="Neur_channel"/>
</dbReference>
<evidence type="ECO:0000313" key="2">
    <source>
        <dbReference type="EMBL" id="EFO90992.1"/>
    </source>
</evidence>
<keyword evidence="3" id="KW-1185">Reference proteome</keyword>
<dbReference type="InterPro" id="IPR006202">
    <property type="entry name" value="Neur_chan_lig-bd"/>
</dbReference>
<dbReference type="OMA" id="HEWIDNN"/>
<dbReference type="GO" id="GO:0005230">
    <property type="term" value="F:extracellular ligand-gated monoatomic ion channel activity"/>
    <property type="evidence" value="ECO:0007669"/>
    <property type="project" value="InterPro"/>
</dbReference>
<organism evidence="3">
    <name type="scientific">Caenorhabditis remanei</name>
    <name type="common">Caenorhabditis vulgaris</name>
    <dbReference type="NCBI Taxonomy" id="31234"/>
    <lineage>
        <taxon>Eukaryota</taxon>
        <taxon>Metazoa</taxon>
        <taxon>Ecdysozoa</taxon>
        <taxon>Nematoda</taxon>
        <taxon>Chromadorea</taxon>
        <taxon>Rhabditida</taxon>
        <taxon>Rhabditina</taxon>
        <taxon>Rhabditomorpha</taxon>
        <taxon>Rhabditoidea</taxon>
        <taxon>Rhabditidae</taxon>
        <taxon>Peloderinae</taxon>
        <taxon>Caenorhabditis</taxon>
    </lineage>
</organism>
<dbReference type="InterPro" id="IPR036734">
    <property type="entry name" value="Neur_chan_lig-bd_sf"/>
</dbReference>